<dbReference type="PROSITE" id="PS01173">
    <property type="entry name" value="LIPASE_GDXG_HIS"/>
    <property type="match status" value="1"/>
</dbReference>
<name>A0ABU5E5K4_9PROT</name>
<evidence type="ECO:0000259" key="4">
    <source>
        <dbReference type="Pfam" id="PF07859"/>
    </source>
</evidence>
<dbReference type="InterPro" id="IPR029058">
    <property type="entry name" value="AB_hydrolase_fold"/>
</dbReference>
<dbReference type="Proteomes" id="UP001271769">
    <property type="component" value="Unassembled WGS sequence"/>
</dbReference>
<sequence length="320" mass="33908">MNAASKPADEAVAAFIADSDLVFTPAYDALPMIEQRRIYDAYWQRYHAPRPAGVTAETISIGVPRGELRALLYRPSTLGSEAANLPVVIYFHGGGWILGSPESHDLPVARMCAEAGVAVLSLDYRLAPEHVFPDALMDGLAAVDWVVREGRSKGLDPDRLVVAGDSAGGNLAAGLCLWIRDHGGPRILLQVLIYPALTTRVAAGHSAGVSQEAVSHYVTAYFGKQDLAGNAYAMPLSAKSFAGLPPGFVATAELDPILPHGEMFAERLRHAGIPCGYTCGYGLPHTYLRLVHLSPAAARELAACCAAIGAAVSAEQRRVA</sequence>
<feature type="domain" description="Alpha/beta hydrolase fold-3" evidence="4">
    <location>
        <begin position="88"/>
        <end position="288"/>
    </location>
</feature>
<dbReference type="EMBL" id="JAXCLX010000004">
    <property type="protein sequence ID" value="MDY0874156.1"/>
    <property type="molecule type" value="Genomic_DNA"/>
</dbReference>
<evidence type="ECO:0000313" key="6">
    <source>
        <dbReference type="Proteomes" id="UP001271769"/>
    </source>
</evidence>
<evidence type="ECO:0000256" key="2">
    <source>
        <dbReference type="ARBA" id="ARBA00022801"/>
    </source>
</evidence>
<dbReference type="SUPFAM" id="SSF53474">
    <property type="entry name" value="alpha/beta-Hydrolases"/>
    <property type="match status" value="1"/>
</dbReference>
<keyword evidence="6" id="KW-1185">Reference proteome</keyword>
<gene>
    <name evidence="5" type="ORF">SMD31_19600</name>
</gene>
<dbReference type="GO" id="GO:0016787">
    <property type="term" value="F:hydrolase activity"/>
    <property type="evidence" value="ECO:0007669"/>
    <property type="project" value="UniProtKB-KW"/>
</dbReference>
<dbReference type="Pfam" id="PF07859">
    <property type="entry name" value="Abhydrolase_3"/>
    <property type="match status" value="1"/>
</dbReference>
<keyword evidence="2 5" id="KW-0378">Hydrolase</keyword>
<organism evidence="5 6">
    <name type="scientific">Dongia rigui</name>
    <dbReference type="NCBI Taxonomy" id="940149"/>
    <lineage>
        <taxon>Bacteria</taxon>
        <taxon>Pseudomonadati</taxon>
        <taxon>Pseudomonadota</taxon>
        <taxon>Alphaproteobacteria</taxon>
        <taxon>Rhodospirillales</taxon>
        <taxon>Dongiaceae</taxon>
        <taxon>Dongia</taxon>
    </lineage>
</organism>
<dbReference type="PANTHER" id="PTHR48081:SF8">
    <property type="entry name" value="ALPHA_BETA HYDROLASE FOLD-3 DOMAIN-CONTAINING PROTEIN-RELATED"/>
    <property type="match status" value="1"/>
</dbReference>
<dbReference type="InterPro" id="IPR002168">
    <property type="entry name" value="Lipase_GDXG_HIS_AS"/>
</dbReference>
<dbReference type="RefSeq" id="WP_320502630.1">
    <property type="nucleotide sequence ID" value="NZ_JAXCLX010000004.1"/>
</dbReference>
<dbReference type="InterPro" id="IPR033140">
    <property type="entry name" value="Lipase_GDXG_put_SER_AS"/>
</dbReference>
<dbReference type="InterPro" id="IPR013094">
    <property type="entry name" value="AB_hydrolase_3"/>
</dbReference>
<protein>
    <submittedName>
        <fullName evidence="5">Alpha/beta hydrolase</fullName>
    </submittedName>
</protein>
<proteinExistence type="inferred from homology"/>
<comment type="caution">
    <text evidence="5">The sequence shown here is derived from an EMBL/GenBank/DDBJ whole genome shotgun (WGS) entry which is preliminary data.</text>
</comment>
<dbReference type="PANTHER" id="PTHR48081">
    <property type="entry name" value="AB HYDROLASE SUPERFAMILY PROTEIN C4A8.06C"/>
    <property type="match status" value="1"/>
</dbReference>
<dbReference type="Gene3D" id="3.40.50.1820">
    <property type="entry name" value="alpha/beta hydrolase"/>
    <property type="match status" value="1"/>
</dbReference>
<evidence type="ECO:0000256" key="3">
    <source>
        <dbReference type="PROSITE-ProRule" id="PRU10038"/>
    </source>
</evidence>
<feature type="active site" evidence="3">
    <location>
        <position position="166"/>
    </location>
</feature>
<comment type="similarity">
    <text evidence="1">Belongs to the 'GDXG' lipolytic enzyme family.</text>
</comment>
<evidence type="ECO:0000256" key="1">
    <source>
        <dbReference type="ARBA" id="ARBA00010515"/>
    </source>
</evidence>
<reference evidence="5 6" key="1">
    <citation type="journal article" date="2013" name="Antonie Van Leeuwenhoek">
        <title>Dongia rigui sp. nov., isolated from freshwater of a large wetland in Korea.</title>
        <authorList>
            <person name="Baik K.S."/>
            <person name="Hwang Y.M."/>
            <person name="Choi J.S."/>
            <person name="Kwon J."/>
            <person name="Seong C.N."/>
        </authorList>
    </citation>
    <scope>NUCLEOTIDE SEQUENCE [LARGE SCALE GENOMIC DNA]</scope>
    <source>
        <strain evidence="5 6">04SU4-P</strain>
    </source>
</reference>
<evidence type="ECO:0000313" key="5">
    <source>
        <dbReference type="EMBL" id="MDY0874156.1"/>
    </source>
</evidence>
<dbReference type="PROSITE" id="PS01174">
    <property type="entry name" value="LIPASE_GDXG_SER"/>
    <property type="match status" value="1"/>
</dbReference>
<accession>A0ABU5E5K4</accession>
<dbReference type="InterPro" id="IPR050300">
    <property type="entry name" value="GDXG_lipolytic_enzyme"/>
</dbReference>